<evidence type="ECO:0000256" key="3">
    <source>
        <dbReference type="ARBA" id="ARBA00022679"/>
    </source>
</evidence>
<dbReference type="Proteomes" id="UP000295328">
    <property type="component" value="Unassembled WGS sequence"/>
</dbReference>
<evidence type="ECO:0000256" key="5">
    <source>
        <dbReference type="ARBA" id="ARBA00041596"/>
    </source>
</evidence>
<dbReference type="PANTHER" id="PTHR43685">
    <property type="entry name" value="GLYCOSYLTRANSFERASE"/>
    <property type="match status" value="1"/>
</dbReference>
<dbReference type="InterPro" id="IPR001173">
    <property type="entry name" value="Glyco_trans_2-like"/>
</dbReference>
<keyword evidence="3 7" id="KW-0808">Transferase</keyword>
<dbReference type="Pfam" id="PF00535">
    <property type="entry name" value="Glycos_transf_2"/>
    <property type="match status" value="1"/>
</dbReference>
<dbReference type="PANTHER" id="PTHR43685:SF5">
    <property type="entry name" value="GLYCOSYLTRANSFERASE EPSE-RELATED"/>
    <property type="match status" value="1"/>
</dbReference>
<gene>
    <name evidence="7" type="ORF">ERX37_04600</name>
</gene>
<dbReference type="RefSeq" id="WP_133429464.1">
    <property type="nucleotide sequence ID" value="NZ_BMCC01000001.1"/>
</dbReference>
<evidence type="ECO:0000256" key="4">
    <source>
        <dbReference type="ARBA" id="ARBA00040220"/>
    </source>
</evidence>
<comment type="similarity">
    <text evidence="1">Belongs to the glycosyltransferase 2 family.</text>
</comment>
<dbReference type="InterPro" id="IPR029044">
    <property type="entry name" value="Nucleotide-diphossugar_trans"/>
</dbReference>
<protein>
    <recommendedName>
        <fullName evidence="4">Putative glycosyltransferase TagX</fullName>
    </recommendedName>
    <alternativeName>
        <fullName evidence="5">Teichoic acid biosynthesis protein X</fullName>
    </alternativeName>
</protein>
<evidence type="ECO:0000313" key="7">
    <source>
        <dbReference type="EMBL" id="TDM03368.1"/>
    </source>
</evidence>
<dbReference type="EMBL" id="SCWE01000001">
    <property type="protein sequence ID" value="TDM03368.1"/>
    <property type="molecule type" value="Genomic_DNA"/>
</dbReference>
<dbReference type="AlphaFoldDB" id="A0A4R6BNL4"/>
<dbReference type="Gene3D" id="3.90.550.10">
    <property type="entry name" value="Spore Coat Polysaccharide Biosynthesis Protein SpsA, Chain A"/>
    <property type="match status" value="1"/>
</dbReference>
<sequence>MSRVSVIIPTYNVEKDIKKCVDSILEQTYKDLEIIIVDDVSTDNTYGVLLKHYGQHEKIKIFRNETNSKAAFTRNVAIKHSTGELIAIQDADDYSDNTRIEKQVQFLDKNDEFAFVGSNAYSYDDKGIWKKTQLNATPLLSHFYKGRFPFVHGSMMFRKSAMLQVEGYRVSKDTERGQDGDLLIRLYNAGFKGSNLMDVLYYYQETIDTVRKRNLKHRLKAVRNKFKYYSYKDLTTKDKLFILRTIIIGLIPSKVWYQIMKIRAKKSLK</sequence>
<keyword evidence="2" id="KW-0328">Glycosyltransferase</keyword>
<evidence type="ECO:0000259" key="6">
    <source>
        <dbReference type="Pfam" id="PF00535"/>
    </source>
</evidence>
<keyword evidence="8" id="KW-1185">Reference proteome</keyword>
<dbReference type="GO" id="GO:0016757">
    <property type="term" value="F:glycosyltransferase activity"/>
    <property type="evidence" value="ECO:0007669"/>
    <property type="project" value="UniProtKB-KW"/>
</dbReference>
<evidence type="ECO:0000256" key="2">
    <source>
        <dbReference type="ARBA" id="ARBA00022676"/>
    </source>
</evidence>
<dbReference type="InterPro" id="IPR050834">
    <property type="entry name" value="Glycosyltransf_2"/>
</dbReference>
<proteinExistence type="inferred from homology"/>
<feature type="domain" description="Glycosyltransferase 2-like" evidence="6">
    <location>
        <begin position="5"/>
        <end position="160"/>
    </location>
</feature>
<accession>A0A4R6BNL4</accession>
<dbReference type="OrthoDB" id="396512at2"/>
<evidence type="ECO:0000313" key="8">
    <source>
        <dbReference type="Proteomes" id="UP000295328"/>
    </source>
</evidence>
<reference evidence="7 8" key="1">
    <citation type="submission" date="2019-01" db="EMBL/GenBank/DDBJ databases">
        <title>Draft genome sequences of the type strains of six Macrococcus species.</title>
        <authorList>
            <person name="Mazhar S."/>
            <person name="Altermann E."/>
            <person name="Hill C."/>
            <person name="Mcauliffe O."/>
        </authorList>
    </citation>
    <scope>NUCLEOTIDE SEQUENCE [LARGE SCALE GENOMIC DNA]</scope>
    <source>
        <strain evidence="7 8">CCM4809</strain>
    </source>
</reference>
<evidence type="ECO:0000256" key="1">
    <source>
        <dbReference type="ARBA" id="ARBA00006739"/>
    </source>
</evidence>
<organism evidence="7 8">
    <name type="scientific">Macrococcus hajekii</name>
    <dbReference type="NCBI Taxonomy" id="198482"/>
    <lineage>
        <taxon>Bacteria</taxon>
        <taxon>Bacillati</taxon>
        <taxon>Bacillota</taxon>
        <taxon>Bacilli</taxon>
        <taxon>Bacillales</taxon>
        <taxon>Staphylococcaceae</taxon>
        <taxon>Macrococcus</taxon>
    </lineage>
</organism>
<name>A0A4R6BNL4_9STAP</name>
<comment type="caution">
    <text evidence="7">The sequence shown here is derived from an EMBL/GenBank/DDBJ whole genome shotgun (WGS) entry which is preliminary data.</text>
</comment>
<dbReference type="SUPFAM" id="SSF53448">
    <property type="entry name" value="Nucleotide-diphospho-sugar transferases"/>
    <property type="match status" value="1"/>
</dbReference>
<dbReference type="CDD" id="cd00761">
    <property type="entry name" value="Glyco_tranf_GTA_type"/>
    <property type="match status" value="1"/>
</dbReference>